<proteinExistence type="predicted"/>
<organism evidence="1 2">
    <name type="scientific">Zobellella taiwanensis</name>
    <dbReference type="NCBI Taxonomy" id="347535"/>
    <lineage>
        <taxon>Bacteria</taxon>
        <taxon>Pseudomonadati</taxon>
        <taxon>Pseudomonadota</taxon>
        <taxon>Gammaproteobacteria</taxon>
        <taxon>Aeromonadales</taxon>
        <taxon>Aeromonadaceae</taxon>
        <taxon>Zobellella</taxon>
    </lineage>
</organism>
<dbReference type="AlphaFoldDB" id="A0A2P7RE67"/>
<gene>
    <name evidence="1" type="ORF">C7I36_00775</name>
</gene>
<dbReference type="EMBL" id="PXYH01000001">
    <property type="protein sequence ID" value="PSJ48506.1"/>
    <property type="molecule type" value="Genomic_DNA"/>
</dbReference>
<sequence length="80" mass="8990">MADAVLPGLDQAGLLRLIRRPMPYGKYQGQPLLRLPMAYLCWLERKGWPPGTLGAELALVYEFKLNGLEQGLYAFLAAQR</sequence>
<comment type="caution">
    <text evidence="1">The sequence shown here is derived from an EMBL/GenBank/DDBJ whole genome shotgun (WGS) entry which is preliminary data.</text>
</comment>
<evidence type="ECO:0000313" key="1">
    <source>
        <dbReference type="EMBL" id="PSJ48506.1"/>
    </source>
</evidence>
<evidence type="ECO:0008006" key="3">
    <source>
        <dbReference type="Google" id="ProtNLM"/>
    </source>
</evidence>
<reference evidence="1 2" key="1">
    <citation type="submission" date="2018-03" db="EMBL/GenBank/DDBJ databases">
        <title>The draft genome of Zobellella taiwanensis JCM 13381.</title>
        <authorList>
            <person name="Liu L."/>
            <person name="Li L."/>
            <person name="Wang T."/>
            <person name="Zhang X."/>
            <person name="Liang L."/>
        </authorList>
    </citation>
    <scope>NUCLEOTIDE SEQUENCE [LARGE SCALE GENOMIC DNA]</scope>
    <source>
        <strain evidence="1 2">JCM 13381</strain>
    </source>
</reference>
<dbReference type="Pfam" id="PF12843">
    <property type="entry name" value="QSregVF_b"/>
    <property type="match status" value="1"/>
</dbReference>
<dbReference type="OrthoDB" id="9807855at2"/>
<dbReference type="Proteomes" id="UP000242181">
    <property type="component" value="Unassembled WGS sequence"/>
</dbReference>
<evidence type="ECO:0000313" key="2">
    <source>
        <dbReference type="Proteomes" id="UP000242181"/>
    </source>
</evidence>
<accession>A0A2P7RE67</accession>
<dbReference type="InterPro" id="IPR024530">
    <property type="entry name" value="QSregVF_b"/>
</dbReference>
<protein>
    <recommendedName>
        <fullName evidence="3">Cytoplasmic protein</fullName>
    </recommendedName>
</protein>
<dbReference type="RefSeq" id="WP_106451954.1">
    <property type="nucleotide sequence ID" value="NZ_PXYH01000001.1"/>
</dbReference>
<name>A0A2P7RE67_9GAMM</name>
<keyword evidence="2" id="KW-1185">Reference proteome</keyword>